<feature type="transmembrane region" description="Helical" evidence="6">
    <location>
        <begin position="305"/>
        <end position="329"/>
    </location>
</feature>
<keyword evidence="8" id="KW-1185">Reference proteome</keyword>
<dbReference type="Proteomes" id="UP000186218">
    <property type="component" value="Unassembled WGS sequence"/>
</dbReference>
<evidence type="ECO:0000313" key="7">
    <source>
        <dbReference type="EMBL" id="SIR63222.1"/>
    </source>
</evidence>
<keyword evidence="2" id="KW-1003">Cell membrane</keyword>
<evidence type="ECO:0000256" key="6">
    <source>
        <dbReference type="SAM" id="Phobius"/>
    </source>
</evidence>
<feature type="transmembrane region" description="Helical" evidence="6">
    <location>
        <begin position="88"/>
        <end position="115"/>
    </location>
</feature>
<dbReference type="EMBL" id="FTNT01000001">
    <property type="protein sequence ID" value="SIR63222.1"/>
    <property type="molecule type" value="Genomic_DNA"/>
</dbReference>
<evidence type="ECO:0000256" key="4">
    <source>
        <dbReference type="ARBA" id="ARBA00022989"/>
    </source>
</evidence>
<proteinExistence type="predicted"/>
<keyword evidence="5 6" id="KW-0472">Membrane</keyword>
<feature type="transmembrane region" description="Helical" evidence="6">
    <location>
        <begin position="228"/>
        <end position="246"/>
    </location>
</feature>
<dbReference type="PANTHER" id="PTHR30250:SF11">
    <property type="entry name" value="O-ANTIGEN TRANSPORTER-RELATED"/>
    <property type="match status" value="1"/>
</dbReference>
<feature type="transmembrane region" description="Helical" evidence="6">
    <location>
        <begin position="47"/>
        <end position="67"/>
    </location>
</feature>
<dbReference type="STRING" id="1344003.SAMN05445060_0154"/>
<dbReference type="AlphaFoldDB" id="A0A1N7CI18"/>
<feature type="transmembrane region" description="Helical" evidence="6">
    <location>
        <begin position="335"/>
        <end position="361"/>
    </location>
</feature>
<dbReference type="GO" id="GO:0005886">
    <property type="term" value="C:plasma membrane"/>
    <property type="evidence" value="ECO:0007669"/>
    <property type="project" value="UniProtKB-SubCell"/>
</dbReference>
<dbReference type="PANTHER" id="PTHR30250">
    <property type="entry name" value="PST FAMILY PREDICTED COLANIC ACID TRANSPORTER"/>
    <property type="match status" value="1"/>
</dbReference>
<reference evidence="7 8" key="1">
    <citation type="submission" date="2017-01" db="EMBL/GenBank/DDBJ databases">
        <authorList>
            <person name="Mah S.A."/>
            <person name="Swanson W.J."/>
            <person name="Moy G.W."/>
            <person name="Vacquier V.D."/>
        </authorList>
    </citation>
    <scope>NUCLEOTIDE SEQUENCE [LARGE SCALE GENOMIC DNA]</scope>
    <source>
        <strain evidence="7 8">CPCC 203464</strain>
    </source>
</reference>
<keyword evidence="4 6" id="KW-1133">Transmembrane helix</keyword>
<evidence type="ECO:0000256" key="1">
    <source>
        <dbReference type="ARBA" id="ARBA00004651"/>
    </source>
</evidence>
<feature type="transmembrane region" description="Helical" evidence="6">
    <location>
        <begin position="159"/>
        <end position="176"/>
    </location>
</feature>
<name>A0A1N7CI18_9NOCA</name>
<feature type="transmembrane region" description="Helical" evidence="6">
    <location>
        <begin position="121"/>
        <end position="147"/>
    </location>
</feature>
<evidence type="ECO:0000313" key="8">
    <source>
        <dbReference type="Proteomes" id="UP000186218"/>
    </source>
</evidence>
<evidence type="ECO:0000256" key="5">
    <source>
        <dbReference type="ARBA" id="ARBA00023136"/>
    </source>
</evidence>
<evidence type="ECO:0000256" key="3">
    <source>
        <dbReference type="ARBA" id="ARBA00022692"/>
    </source>
</evidence>
<organism evidence="7 8">
    <name type="scientific">Williamsia sterculiae</name>
    <dbReference type="NCBI Taxonomy" id="1344003"/>
    <lineage>
        <taxon>Bacteria</taxon>
        <taxon>Bacillati</taxon>
        <taxon>Actinomycetota</taxon>
        <taxon>Actinomycetes</taxon>
        <taxon>Mycobacteriales</taxon>
        <taxon>Nocardiaceae</taxon>
        <taxon>Williamsia</taxon>
    </lineage>
</organism>
<evidence type="ECO:0000256" key="2">
    <source>
        <dbReference type="ARBA" id="ARBA00022475"/>
    </source>
</evidence>
<accession>A0A1N7CI18</accession>
<keyword evidence="3 6" id="KW-0812">Transmembrane</keyword>
<feature type="transmembrane region" description="Helical" evidence="6">
    <location>
        <begin position="373"/>
        <end position="390"/>
    </location>
</feature>
<dbReference type="OrthoDB" id="4703684at2"/>
<sequence length="442" mass="46057">MTVDEAKANRELRSSFSWRTIAAAVGMVATFLLTVVVVRTLDARDASAFFAVLAALSIGPLIGRLGLGPNVIRLIPAEPDHESRRRAAGTHLFATFLLSSASAPVVALCATAGLIGHGDFVIVLILTTVVIVVESVRLMLSDIFAAYGRVGASVGTMHYIRSAIVLPVIGLLAVTLERPTLALLLSAYAIVATVQLLVALWIARQDVGYTKIFGVSTLKTAIYSGTRLFSLELSAFLMMSGTIWLASAAFSPVTATHYSAAATIASQVTILESLTALAVTPPAARLWAAGKKTEVVRTLSNAATLNTLVTIVVVIVMAAFSGFFLQIAYGQGMKSAALLLVILAISGIFQAALNVNIAILIISNHLREVSRTATLVLIAFVPCALAAAYFGGPVALAITSSAGVAALSVAEALTAKHSLPRAPHAHLGVARAVRELTASTHG</sequence>
<feature type="transmembrane region" description="Helical" evidence="6">
    <location>
        <begin position="182"/>
        <end position="203"/>
    </location>
</feature>
<feature type="transmembrane region" description="Helical" evidence="6">
    <location>
        <begin position="258"/>
        <end position="284"/>
    </location>
</feature>
<dbReference type="InterPro" id="IPR050833">
    <property type="entry name" value="Poly_Biosynth_Transport"/>
</dbReference>
<protein>
    <submittedName>
        <fullName evidence="7">Membrane protein involved in the export of O-antigen and teichoic acid</fullName>
    </submittedName>
</protein>
<gene>
    <name evidence="7" type="ORF">SAMN05445060_0154</name>
</gene>
<comment type="subcellular location">
    <subcellularLocation>
        <location evidence="1">Cell membrane</location>
        <topology evidence="1">Multi-pass membrane protein</topology>
    </subcellularLocation>
</comment>
<feature type="transmembrane region" description="Helical" evidence="6">
    <location>
        <begin position="21"/>
        <end position="41"/>
    </location>
</feature>
<dbReference type="RefSeq" id="WP_076475646.1">
    <property type="nucleotide sequence ID" value="NZ_FTNT01000001.1"/>
</dbReference>